<evidence type="ECO:0000313" key="3">
    <source>
        <dbReference type="Proteomes" id="UP000789375"/>
    </source>
</evidence>
<accession>A0A9N9ND24</accession>
<evidence type="ECO:0000256" key="1">
    <source>
        <dbReference type="SAM" id="MobiDB-lite"/>
    </source>
</evidence>
<gene>
    <name evidence="2" type="ORF">FMOSSE_LOCUS15026</name>
</gene>
<comment type="caution">
    <text evidence="2">The sequence shown here is derived from an EMBL/GenBank/DDBJ whole genome shotgun (WGS) entry which is preliminary data.</text>
</comment>
<proteinExistence type="predicted"/>
<feature type="non-terminal residue" evidence="2">
    <location>
        <position position="52"/>
    </location>
</feature>
<name>A0A9N9ND24_FUNMO</name>
<sequence>NPSSSLLTTRPSSRSLGPTPKQLADDERRNSAAYTARTAVVRPEPSYKMNLK</sequence>
<reference evidence="2" key="1">
    <citation type="submission" date="2021-06" db="EMBL/GenBank/DDBJ databases">
        <authorList>
            <person name="Kallberg Y."/>
            <person name="Tangrot J."/>
            <person name="Rosling A."/>
        </authorList>
    </citation>
    <scope>NUCLEOTIDE SEQUENCE</scope>
    <source>
        <strain evidence="2">87-6 pot B 2015</strain>
    </source>
</reference>
<evidence type="ECO:0000313" key="2">
    <source>
        <dbReference type="EMBL" id="CAG8721624.1"/>
    </source>
</evidence>
<dbReference type="Proteomes" id="UP000789375">
    <property type="component" value="Unassembled WGS sequence"/>
</dbReference>
<feature type="region of interest" description="Disordered" evidence="1">
    <location>
        <begin position="1"/>
        <end position="39"/>
    </location>
</feature>
<organism evidence="2 3">
    <name type="scientific">Funneliformis mosseae</name>
    <name type="common">Endomycorrhizal fungus</name>
    <name type="synonym">Glomus mosseae</name>
    <dbReference type="NCBI Taxonomy" id="27381"/>
    <lineage>
        <taxon>Eukaryota</taxon>
        <taxon>Fungi</taxon>
        <taxon>Fungi incertae sedis</taxon>
        <taxon>Mucoromycota</taxon>
        <taxon>Glomeromycotina</taxon>
        <taxon>Glomeromycetes</taxon>
        <taxon>Glomerales</taxon>
        <taxon>Glomeraceae</taxon>
        <taxon>Funneliformis</taxon>
    </lineage>
</organism>
<keyword evidence="3" id="KW-1185">Reference proteome</keyword>
<feature type="non-terminal residue" evidence="2">
    <location>
        <position position="1"/>
    </location>
</feature>
<dbReference type="AlphaFoldDB" id="A0A9N9ND24"/>
<dbReference type="EMBL" id="CAJVPP010013674">
    <property type="protein sequence ID" value="CAG8721624.1"/>
    <property type="molecule type" value="Genomic_DNA"/>
</dbReference>
<feature type="compositionally biased region" description="Low complexity" evidence="1">
    <location>
        <begin position="1"/>
        <end position="15"/>
    </location>
</feature>
<protein>
    <submittedName>
        <fullName evidence="2">6390_t:CDS:1</fullName>
    </submittedName>
</protein>